<keyword evidence="6" id="KW-1133">Transmembrane helix</keyword>
<evidence type="ECO:0000256" key="6">
    <source>
        <dbReference type="SAM" id="Phobius"/>
    </source>
</evidence>
<dbReference type="SMART" id="SM00304">
    <property type="entry name" value="HAMP"/>
    <property type="match status" value="1"/>
</dbReference>
<dbReference type="Pfam" id="PF00015">
    <property type="entry name" value="MCPsignal"/>
    <property type="match status" value="1"/>
</dbReference>
<dbReference type="PROSITE" id="PS50111">
    <property type="entry name" value="CHEMOTAXIS_TRANSDUC_2"/>
    <property type="match status" value="1"/>
</dbReference>
<feature type="coiled-coil region" evidence="5">
    <location>
        <begin position="247"/>
        <end position="274"/>
    </location>
</feature>
<dbReference type="InterPro" id="IPR004090">
    <property type="entry name" value="Chemotax_Me-accpt_rcpt"/>
</dbReference>
<dbReference type="InterPro" id="IPR003660">
    <property type="entry name" value="HAMP_dom"/>
</dbReference>
<dbReference type="Pfam" id="PF12729">
    <property type="entry name" value="4HB_MCP_1"/>
    <property type="match status" value="1"/>
</dbReference>
<accession>A0AAV2VK99</accession>
<keyword evidence="2 4" id="KW-0807">Transducer</keyword>
<dbReference type="GO" id="GO:0006935">
    <property type="term" value="P:chemotaxis"/>
    <property type="evidence" value="ECO:0007669"/>
    <property type="project" value="InterPro"/>
</dbReference>
<reference evidence="9 10" key="1">
    <citation type="journal article" date="2013" name="ISME J.">
        <title>Comparative genomics of pathogenic lineages of Vibrio nigripulchritudo identifies virulence-associated traits.</title>
        <authorList>
            <person name="Goudenege D."/>
            <person name="Labreuche Y."/>
            <person name="Krin E."/>
            <person name="Ansquer D."/>
            <person name="Mangenot S."/>
            <person name="Calteau A."/>
            <person name="Medigue C."/>
            <person name="Mazel D."/>
            <person name="Polz M.F."/>
            <person name="Le Roux F."/>
        </authorList>
    </citation>
    <scope>NUCLEOTIDE SEQUENCE [LARGE SCALE GENOMIC DNA]</scope>
    <source>
        <strain evidence="9 10">SOn1</strain>
    </source>
</reference>
<dbReference type="PANTHER" id="PTHR32089:SF120">
    <property type="entry name" value="METHYL-ACCEPTING CHEMOTAXIS PROTEIN TLPQ"/>
    <property type="match status" value="1"/>
</dbReference>
<protein>
    <submittedName>
        <fullName evidence="9">Methyl-accepting chemotaxis protein</fullName>
    </submittedName>
</protein>
<dbReference type="EMBL" id="CAOF01000033">
    <property type="protein sequence ID" value="CCO44913.1"/>
    <property type="molecule type" value="Genomic_DNA"/>
</dbReference>
<feature type="domain" description="Methyl-accepting transducer" evidence="7">
    <location>
        <begin position="271"/>
        <end position="507"/>
    </location>
</feature>
<dbReference type="PRINTS" id="PR00260">
    <property type="entry name" value="CHEMTRNSDUCR"/>
</dbReference>
<keyword evidence="5" id="KW-0175">Coiled coil</keyword>
<dbReference type="PANTHER" id="PTHR32089">
    <property type="entry name" value="METHYL-ACCEPTING CHEMOTAXIS PROTEIN MCPB"/>
    <property type="match status" value="1"/>
</dbReference>
<keyword evidence="6" id="KW-0472">Membrane</keyword>
<dbReference type="SUPFAM" id="SSF58104">
    <property type="entry name" value="Methyl-accepting chemotaxis protein (MCP) signaling domain"/>
    <property type="match status" value="1"/>
</dbReference>
<comment type="caution">
    <text evidence="9">The sequence shown here is derived from an EMBL/GenBank/DDBJ whole genome shotgun (WGS) entry which is preliminary data.</text>
</comment>
<gene>
    <name evidence="9" type="ORF">VIBNISOn1_1280062</name>
</gene>
<evidence type="ECO:0000256" key="5">
    <source>
        <dbReference type="SAM" id="Coils"/>
    </source>
</evidence>
<dbReference type="Pfam" id="PF00672">
    <property type="entry name" value="HAMP"/>
    <property type="match status" value="1"/>
</dbReference>
<comment type="similarity">
    <text evidence="3">Belongs to the methyl-accepting chemotaxis (MCP) protein family.</text>
</comment>
<organism evidence="9 10">
    <name type="scientific">Vibrio nigripulchritudo SOn1</name>
    <dbReference type="NCBI Taxonomy" id="1238450"/>
    <lineage>
        <taxon>Bacteria</taxon>
        <taxon>Pseudomonadati</taxon>
        <taxon>Pseudomonadota</taxon>
        <taxon>Gammaproteobacteria</taxon>
        <taxon>Vibrionales</taxon>
        <taxon>Vibrionaceae</taxon>
        <taxon>Vibrio</taxon>
    </lineage>
</organism>
<evidence type="ECO:0000256" key="3">
    <source>
        <dbReference type="ARBA" id="ARBA00029447"/>
    </source>
</evidence>
<dbReference type="SMART" id="SM00283">
    <property type="entry name" value="MA"/>
    <property type="match status" value="1"/>
</dbReference>
<evidence type="ECO:0000256" key="1">
    <source>
        <dbReference type="ARBA" id="ARBA00004370"/>
    </source>
</evidence>
<proteinExistence type="inferred from homology"/>
<dbReference type="CDD" id="cd06225">
    <property type="entry name" value="HAMP"/>
    <property type="match status" value="1"/>
</dbReference>
<evidence type="ECO:0000259" key="7">
    <source>
        <dbReference type="PROSITE" id="PS50111"/>
    </source>
</evidence>
<dbReference type="GO" id="GO:0004888">
    <property type="term" value="F:transmembrane signaling receptor activity"/>
    <property type="evidence" value="ECO:0007669"/>
    <property type="project" value="InterPro"/>
</dbReference>
<evidence type="ECO:0000313" key="10">
    <source>
        <dbReference type="Proteomes" id="UP000018211"/>
    </source>
</evidence>
<feature type="transmembrane region" description="Helical" evidence="6">
    <location>
        <begin position="12"/>
        <end position="31"/>
    </location>
</feature>
<evidence type="ECO:0000259" key="8">
    <source>
        <dbReference type="PROSITE" id="PS50885"/>
    </source>
</evidence>
<dbReference type="AlphaFoldDB" id="A0AAV2VK99"/>
<evidence type="ECO:0000256" key="4">
    <source>
        <dbReference type="PROSITE-ProRule" id="PRU00284"/>
    </source>
</evidence>
<evidence type="ECO:0000313" key="9">
    <source>
        <dbReference type="EMBL" id="CCO44913.1"/>
    </source>
</evidence>
<comment type="subcellular location">
    <subcellularLocation>
        <location evidence="1">Membrane</location>
    </subcellularLocation>
</comment>
<dbReference type="Proteomes" id="UP000018211">
    <property type="component" value="Unassembled WGS sequence"/>
</dbReference>
<name>A0AAV2VK99_9VIBR</name>
<dbReference type="RefSeq" id="WP_022610578.1">
    <property type="nucleotide sequence ID" value="NZ_LK391965.1"/>
</dbReference>
<dbReference type="FunFam" id="1.10.287.950:FF:000001">
    <property type="entry name" value="Methyl-accepting chemotaxis sensory transducer"/>
    <property type="match status" value="1"/>
</dbReference>
<dbReference type="GO" id="GO:0007165">
    <property type="term" value="P:signal transduction"/>
    <property type="evidence" value="ECO:0007669"/>
    <property type="project" value="UniProtKB-KW"/>
</dbReference>
<sequence length="544" mass="59488">MFLKNLAISRKLALSFSLIAIINVIFAVFFLNGLKHIRNELLNYADDTLPAVMTVESLQQDFLELRLSQYKLLKAHSNQSELLSDIQSNEILKKELTENLKAYGKTVWPGEEQTTFDQLMTDWKLYVTQSDQYHKLLASAQGLKAQELVLNNQATAESMSRAFTTLKRILNDAMLSNRSTILDEINGLENKNLISNGLALLAMLIITIVLTKAICGPLKKVVDLANDIASGDLSKNLDTNAIGKDELGQLATAVQSMQNNLKSLIEQVASAVSQVNHSAGEVNTISRQSATGMQHQQEETSQVSSAMTEMESVIHDISNNTETSAQETQDAMNLTQDGNNQVKLMIDAMMEVAESIRLSSETVAELEKRSQQIHVFVDVIQDIAEQTNLLALNAAIEAARAGESGRGFAVVAAEVRSLAGRTQDSTGEISTIIEQFKASTQKVKTVSDDSQESTERCLSMGDQVQNIMTDIQNAVTQISDMGAQIASACSQQSAVVGDLTVRVENMQSSSEQVAQGSLQTAQSCEELEQLSQSLQQSMAKFRLV</sequence>
<keyword evidence="6" id="KW-0812">Transmembrane</keyword>
<dbReference type="InterPro" id="IPR024478">
    <property type="entry name" value="HlyB_4HB_MCP"/>
</dbReference>
<dbReference type="InterPro" id="IPR004089">
    <property type="entry name" value="MCPsignal_dom"/>
</dbReference>
<dbReference type="PROSITE" id="PS50885">
    <property type="entry name" value="HAMP"/>
    <property type="match status" value="1"/>
</dbReference>
<evidence type="ECO:0000256" key="2">
    <source>
        <dbReference type="ARBA" id="ARBA00023224"/>
    </source>
</evidence>
<feature type="domain" description="HAMP" evidence="8">
    <location>
        <begin position="212"/>
        <end position="266"/>
    </location>
</feature>
<dbReference type="GO" id="GO:0016020">
    <property type="term" value="C:membrane"/>
    <property type="evidence" value="ECO:0007669"/>
    <property type="project" value="UniProtKB-SubCell"/>
</dbReference>
<dbReference type="Gene3D" id="1.10.287.950">
    <property type="entry name" value="Methyl-accepting chemotaxis protein"/>
    <property type="match status" value="1"/>
</dbReference>